<dbReference type="EnsemblMetazoa" id="XM_022797818">
    <property type="protein sequence ID" value="XP_022653553"/>
    <property type="gene ID" value="LOC111247180"/>
</dbReference>
<dbReference type="KEGG" id="vde:111247180"/>
<dbReference type="Proteomes" id="UP000594260">
    <property type="component" value="Unplaced"/>
</dbReference>
<keyword evidence="1" id="KW-0812">Transmembrane</keyword>
<protein>
    <submittedName>
        <fullName evidence="2">Uncharacterized protein</fullName>
    </submittedName>
</protein>
<reference evidence="2" key="1">
    <citation type="submission" date="2021-01" db="UniProtKB">
        <authorList>
            <consortium name="EnsemblMetazoa"/>
        </authorList>
    </citation>
    <scope>IDENTIFICATION</scope>
</reference>
<feature type="transmembrane region" description="Helical" evidence="1">
    <location>
        <begin position="117"/>
        <end position="139"/>
    </location>
</feature>
<organism evidence="2 3">
    <name type="scientific">Varroa destructor</name>
    <name type="common">Honeybee mite</name>
    <dbReference type="NCBI Taxonomy" id="109461"/>
    <lineage>
        <taxon>Eukaryota</taxon>
        <taxon>Metazoa</taxon>
        <taxon>Ecdysozoa</taxon>
        <taxon>Arthropoda</taxon>
        <taxon>Chelicerata</taxon>
        <taxon>Arachnida</taxon>
        <taxon>Acari</taxon>
        <taxon>Parasitiformes</taxon>
        <taxon>Mesostigmata</taxon>
        <taxon>Gamasina</taxon>
        <taxon>Dermanyssoidea</taxon>
        <taxon>Varroidae</taxon>
        <taxon>Varroa</taxon>
    </lineage>
</organism>
<dbReference type="EnsemblMetazoa" id="XM_022797817">
    <property type="protein sequence ID" value="XP_022653552"/>
    <property type="gene ID" value="LOC111247180"/>
</dbReference>
<dbReference type="RefSeq" id="XP_022653552.1">
    <property type="nucleotide sequence ID" value="XM_022797817.1"/>
</dbReference>
<proteinExistence type="predicted"/>
<dbReference type="GeneID" id="111247180"/>
<dbReference type="RefSeq" id="XP_022653553.1">
    <property type="nucleotide sequence ID" value="XM_022797818.1"/>
</dbReference>
<dbReference type="InParanoid" id="A0A7M7JWA6"/>
<sequence length="336" mass="37448">MQTSLHAALSSCRLDTNVQPMATSSAIGLVPPKIGRLRSHIYTAHVSTTIRLLAQRLLITLVREHGTKVSKLYLGPGLCYQWPFTSGLRNYNSIETMKSSRWLTAALLLLQLAANEAFLFSLGLVGLGVVGLASLKVCYGMKMLSPMFRNDETYHFIQAKVGEGQPMLSSIFHAIGRYRTPKQEIQDVEKQIVPVEEVQENPMLHVPAVQVDPYPSVASTRSSTRARRALLGGVKISEDLFRWIAKIDDEKCIHRFFCYLGARPRSFGNVGRLTDMVIIMEGLPDDSWAVKMHRSGQRAGLNACPTECSDRQLLTIVSNLEKHIFETSTTPIIDFS</sequence>
<keyword evidence="1" id="KW-1133">Transmembrane helix</keyword>
<evidence type="ECO:0000256" key="1">
    <source>
        <dbReference type="SAM" id="Phobius"/>
    </source>
</evidence>
<keyword evidence="1" id="KW-0472">Membrane</keyword>
<accession>A0A7M7JWA6</accession>
<evidence type="ECO:0000313" key="3">
    <source>
        <dbReference type="Proteomes" id="UP000594260"/>
    </source>
</evidence>
<name>A0A7M7JWA6_VARDE</name>
<dbReference type="OrthoDB" id="6437216at2759"/>
<evidence type="ECO:0000313" key="2">
    <source>
        <dbReference type="EnsemblMetazoa" id="XP_022653552"/>
    </source>
</evidence>
<dbReference type="AlphaFoldDB" id="A0A7M7JWA6"/>
<keyword evidence="3" id="KW-1185">Reference proteome</keyword>